<evidence type="ECO:0000256" key="1">
    <source>
        <dbReference type="SAM" id="Phobius"/>
    </source>
</evidence>
<keyword evidence="1" id="KW-0472">Membrane</keyword>
<keyword evidence="1" id="KW-1133">Transmembrane helix</keyword>
<feature type="transmembrane region" description="Helical" evidence="1">
    <location>
        <begin position="16"/>
        <end position="38"/>
    </location>
</feature>
<organism evidence="2 3">
    <name type="scientific">Shinella pollutisoli</name>
    <dbReference type="NCBI Taxonomy" id="2250594"/>
    <lineage>
        <taxon>Bacteria</taxon>
        <taxon>Pseudomonadati</taxon>
        <taxon>Pseudomonadota</taxon>
        <taxon>Alphaproteobacteria</taxon>
        <taxon>Hyphomicrobiales</taxon>
        <taxon>Rhizobiaceae</taxon>
        <taxon>Shinella</taxon>
    </lineage>
</organism>
<keyword evidence="1" id="KW-0812">Transmembrane</keyword>
<accession>A0ABV7DJP9</accession>
<dbReference type="InterPro" id="IPR018666">
    <property type="entry name" value="DUF2125"/>
</dbReference>
<evidence type="ECO:0000313" key="3">
    <source>
        <dbReference type="Proteomes" id="UP001595377"/>
    </source>
</evidence>
<dbReference type="Pfam" id="PF09898">
    <property type="entry name" value="DUF2125"/>
    <property type="match status" value="1"/>
</dbReference>
<evidence type="ECO:0000313" key="2">
    <source>
        <dbReference type="EMBL" id="MFC3074882.1"/>
    </source>
</evidence>
<dbReference type="RefSeq" id="WP_257315548.1">
    <property type="nucleotide sequence ID" value="NZ_JANFDG010000013.1"/>
</dbReference>
<proteinExistence type="predicted"/>
<keyword evidence="3" id="KW-1185">Reference proteome</keyword>
<protein>
    <submittedName>
        <fullName evidence="2">DUF2125 domain-containing protein</fullName>
    </submittedName>
</protein>
<dbReference type="EMBL" id="JBHRSP010000029">
    <property type="protein sequence ID" value="MFC3074882.1"/>
    <property type="molecule type" value="Genomic_DNA"/>
</dbReference>
<dbReference type="Proteomes" id="UP001595377">
    <property type="component" value="Unassembled WGS sequence"/>
</dbReference>
<name>A0ABV7DJP9_9HYPH</name>
<gene>
    <name evidence="2" type="ORF">ACFOHH_17355</name>
</gene>
<sequence>MASSSRAATSGTTRKLAWLAAAVVLTVALYSGGWFYAAGWLRDRLAGRLDASREQMVSLSCGDLSVRGFPFRIGVFCDTVGVDDRPSGLSATFGALRSAAQVYRPGHAVLELDGPAQVRVTPDRVFVADWSLMRASAVAWTDGLDRGSLAYDGLKGRLNAPSAGLSLGVSAAHGEAHLRRSGEALDAAGSAAGLALDVGGRVLPPLDAAVDMTIADAARWISAEGPPEDAPYGVKLELRRLSLDLGGGRRAALSGPLTIGEDGFLSGTLDLDIEGVSAWRDRVVEAFPEVEETARRIAQAILGLSGGRERAVVKLNLRDGTVYLGPFPIAFVPPI</sequence>
<reference evidence="3" key="1">
    <citation type="journal article" date="2019" name="Int. J. Syst. Evol. Microbiol.">
        <title>The Global Catalogue of Microorganisms (GCM) 10K type strain sequencing project: providing services to taxonomists for standard genome sequencing and annotation.</title>
        <authorList>
            <consortium name="The Broad Institute Genomics Platform"/>
            <consortium name="The Broad Institute Genome Sequencing Center for Infectious Disease"/>
            <person name="Wu L."/>
            <person name="Ma J."/>
        </authorList>
    </citation>
    <scope>NUCLEOTIDE SEQUENCE [LARGE SCALE GENOMIC DNA]</scope>
    <source>
        <strain evidence="3">KCTC 52677</strain>
    </source>
</reference>
<comment type="caution">
    <text evidence="2">The sequence shown here is derived from an EMBL/GenBank/DDBJ whole genome shotgun (WGS) entry which is preliminary data.</text>
</comment>